<dbReference type="Proteomes" id="UP000078162">
    <property type="component" value="Chromosome"/>
</dbReference>
<evidence type="ECO:0000256" key="1">
    <source>
        <dbReference type="ARBA" id="ARBA00022598"/>
    </source>
</evidence>
<name>A0A1A9HX45_9CHLA</name>
<dbReference type="InterPro" id="IPR004143">
    <property type="entry name" value="BPL_LPL_catalytic"/>
</dbReference>
<feature type="domain" description="BPL/LPL catalytic" evidence="2">
    <location>
        <begin position="1"/>
        <end position="179"/>
    </location>
</feature>
<evidence type="ECO:0000259" key="2">
    <source>
        <dbReference type="PROSITE" id="PS51733"/>
    </source>
</evidence>
<accession>A0A1A9HX45</accession>
<dbReference type="SUPFAM" id="SSF55681">
    <property type="entry name" value="Class II aaRS and biotin synthetases"/>
    <property type="match status" value="1"/>
</dbReference>
<reference evidence="3 4" key="1">
    <citation type="submission" date="2016-03" db="EMBL/GenBank/DDBJ databases">
        <title>Culture-independent genomics supports pathogen discovery for uncultivable bacteria within the genus Chlamydia.</title>
        <authorList>
            <person name="Taylor-Brown A."/>
            <person name="Bachmann N.L."/>
            <person name="Borel N."/>
            <person name="Polkinghorne A."/>
        </authorList>
    </citation>
    <scope>NUCLEOTIDE SEQUENCE [LARGE SCALE GENOMIC DNA]</scope>
    <source>
        <strain evidence="3 4">2742-308</strain>
    </source>
</reference>
<protein>
    <submittedName>
        <fullName evidence="3">Biotin-protein ligase</fullName>
    </submittedName>
</protein>
<dbReference type="PROSITE" id="PS51733">
    <property type="entry name" value="BPL_LPL_CATALYTIC"/>
    <property type="match status" value="1"/>
</dbReference>
<sequence>MKVIHYEIEKTPSTNDIAKEYMHLWNPYALTVISTHYQTHGRGTFGKTWSSSRGDILNTLCFFITDPDIDAVRLFRLGTKAVIALTQDLGISGATIKWPNDVVVQGKKLSGILSETIPAQGFLGIALGIAINGNTSAETLANVGQPATSLQELLGHSIDVEASQKRLIHHMLCILKKNLATILPIKFNHGEI</sequence>
<dbReference type="RefSeq" id="WP_066482144.1">
    <property type="nucleotide sequence ID" value="NZ_CP014639.1"/>
</dbReference>
<keyword evidence="1 3" id="KW-0436">Ligase</keyword>
<dbReference type="STRING" id="1806891.Cs308_0491"/>
<dbReference type="Pfam" id="PF03099">
    <property type="entry name" value="BPL_LplA_LipB"/>
    <property type="match status" value="1"/>
</dbReference>
<dbReference type="PATRIC" id="fig|1806891.3.peg.483"/>
<dbReference type="PANTHER" id="PTHR12835">
    <property type="entry name" value="BIOTIN PROTEIN LIGASE"/>
    <property type="match status" value="1"/>
</dbReference>
<dbReference type="CDD" id="cd16442">
    <property type="entry name" value="BPL"/>
    <property type="match status" value="1"/>
</dbReference>
<dbReference type="GO" id="GO:0005737">
    <property type="term" value="C:cytoplasm"/>
    <property type="evidence" value="ECO:0007669"/>
    <property type="project" value="TreeGrafter"/>
</dbReference>
<dbReference type="EMBL" id="CP014639">
    <property type="protein sequence ID" value="ANH78662.1"/>
    <property type="molecule type" value="Genomic_DNA"/>
</dbReference>
<dbReference type="OrthoDB" id="9807064at2"/>
<dbReference type="NCBIfam" id="NF004607">
    <property type="entry name" value="PRK05935.1"/>
    <property type="match status" value="1"/>
</dbReference>
<evidence type="ECO:0000313" key="3">
    <source>
        <dbReference type="EMBL" id="ANH78662.1"/>
    </source>
</evidence>
<dbReference type="NCBIfam" id="TIGR00121">
    <property type="entry name" value="birA_ligase"/>
    <property type="match status" value="1"/>
</dbReference>
<dbReference type="KEGG" id="csaz:Cs308_0491"/>
<keyword evidence="4" id="KW-1185">Reference proteome</keyword>
<dbReference type="AlphaFoldDB" id="A0A1A9HX45"/>
<dbReference type="InterPro" id="IPR045864">
    <property type="entry name" value="aa-tRNA-synth_II/BPL/LPL"/>
</dbReference>
<dbReference type="InterPro" id="IPR004408">
    <property type="entry name" value="Biotin_CoA_COase_ligase"/>
</dbReference>
<gene>
    <name evidence="3" type="ORF">Cs308_0491</name>
</gene>
<evidence type="ECO:0000313" key="4">
    <source>
        <dbReference type="Proteomes" id="UP000078162"/>
    </source>
</evidence>
<organism evidence="3 4">
    <name type="scientific">Candidatus Chlamydia sanziniae</name>
    <dbReference type="NCBI Taxonomy" id="1806891"/>
    <lineage>
        <taxon>Bacteria</taxon>
        <taxon>Pseudomonadati</taxon>
        <taxon>Chlamydiota</taxon>
        <taxon>Chlamydiia</taxon>
        <taxon>Chlamydiales</taxon>
        <taxon>Chlamydiaceae</taxon>
        <taxon>Chlamydia/Chlamydophila group</taxon>
        <taxon>Chlamydia</taxon>
    </lineage>
</organism>
<dbReference type="GO" id="GO:0004077">
    <property type="term" value="F:biotin--[biotin carboxyl-carrier protein] ligase activity"/>
    <property type="evidence" value="ECO:0007669"/>
    <property type="project" value="InterPro"/>
</dbReference>
<dbReference type="PANTHER" id="PTHR12835:SF5">
    <property type="entry name" value="BIOTIN--PROTEIN LIGASE"/>
    <property type="match status" value="1"/>
</dbReference>
<dbReference type="Gene3D" id="3.30.930.10">
    <property type="entry name" value="Bira Bifunctional Protein, Domain 2"/>
    <property type="match status" value="1"/>
</dbReference>
<proteinExistence type="predicted"/>